<evidence type="ECO:0000256" key="1">
    <source>
        <dbReference type="SAM" id="MobiDB-lite"/>
    </source>
</evidence>
<keyword evidence="2" id="KW-0378">Hydrolase</keyword>
<dbReference type="Proteomes" id="UP001163823">
    <property type="component" value="Chromosome 4"/>
</dbReference>
<dbReference type="AlphaFoldDB" id="A0AAD7PX49"/>
<protein>
    <submittedName>
        <fullName evidence="2">Protease Do-like 4, mitochondrial</fullName>
    </submittedName>
</protein>
<name>A0AAD7PX49_QUISA</name>
<feature type="region of interest" description="Disordered" evidence="1">
    <location>
        <begin position="113"/>
        <end position="138"/>
    </location>
</feature>
<evidence type="ECO:0000313" key="2">
    <source>
        <dbReference type="EMBL" id="KAJ7970545.1"/>
    </source>
</evidence>
<gene>
    <name evidence="2" type="ORF">O6P43_008715</name>
</gene>
<accession>A0AAD7PX49</accession>
<dbReference type="GO" id="GO:0006508">
    <property type="term" value="P:proteolysis"/>
    <property type="evidence" value="ECO:0007669"/>
    <property type="project" value="UniProtKB-KW"/>
</dbReference>
<comment type="caution">
    <text evidence="2">The sequence shown here is derived from an EMBL/GenBank/DDBJ whole genome shotgun (WGS) entry which is preliminary data.</text>
</comment>
<keyword evidence="3" id="KW-1185">Reference proteome</keyword>
<dbReference type="GO" id="GO:0008233">
    <property type="term" value="F:peptidase activity"/>
    <property type="evidence" value="ECO:0007669"/>
    <property type="project" value="UniProtKB-KW"/>
</dbReference>
<proteinExistence type="predicted"/>
<reference evidence="2" key="1">
    <citation type="journal article" date="2023" name="Science">
        <title>Elucidation of the pathway for biosynthesis of saponin adjuvants from the soapbark tree.</title>
        <authorList>
            <person name="Reed J."/>
            <person name="Orme A."/>
            <person name="El-Demerdash A."/>
            <person name="Owen C."/>
            <person name="Martin L.B.B."/>
            <person name="Misra R.C."/>
            <person name="Kikuchi S."/>
            <person name="Rejzek M."/>
            <person name="Martin A.C."/>
            <person name="Harkess A."/>
            <person name="Leebens-Mack J."/>
            <person name="Louveau T."/>
            <person name="Stephenson M.J."/>
            <person name="Osbourn A."/>
        </authorList>
    </citation>
    <scope>NUCLEOTIDE SEQUENCE</scope>
    <source>
        <strain evidence="2">S10</strain>
    </source>
</reference>
<keyword evidence="2" id="KW-0645">Protease</keyword>
<organism evidence="2 3">
    <name type="scientific">Quillaja saponaria</name>
    <name type="common">Soap bark tree</name>
    <dbReference type="NCBI Taxonomy" id="32244"/>
    <lineage>
        <taxon>Eukaryota</taxon>
        <taxon>Viridiplantae</taxon>
        <taxon>Streptophyta</taxon>
        <taxon>Embryophyta</taxon>
        <taxon>Tracheophyta</taxon>
        <taxon>Spermatophyta</taxon>
        <taxon>Magnoliopsida</taxon>
        <taxon>eudicotyledons</taxon>
        <taxon>Gunneridae</taxon>
        <taxon>Pentapetalae</taxon>
        <taxon>rosids</taxon>
        <taxon>fabids</taxon>
        <taxon>Fabales</taxon>
        <taxon>Quillajaceae</taxon>
        <taxon>Quillaja</taxon>
    </lineage>
</organism>
<dbReference type="PANTHER" id="PTHR37725:SF1">
    <property type="match status" value="1"/>
</dbReference>
<sequence length="138" mass="15831">MDHTDMSLLESGRIRNYFGLQSEAEKSVDPRIISLLGFFKELYYRRQEMFKKMFPAELYEESVELFKKFGYLLNEVKSNREVRTLQRSLSLGSPRARDDSELKLERFKVRTVNADGPVQQAGQGGQGDNNKTKGGASK</sequence>
<dbReference type="PANTHER" id="PTHR37725">
    <property type="match status" value="1"/>
</dbReference>
<evidence type="ECO:0000313" key="3">
    <source>
        <dbReference type="Proteomes" id="UP001163823"/>
    </source>
</evidence>
<dbReference type="EMBL" id="JARAOO010000004">
    <property type="protein sequence ID" value="KAJ7970545.1"/>
    <property type="molecule type" value="Genomic_DNA"/>
</dbReference>
<dbReference type="KEGG" id="qsa:O6P43_008715"/>